<dbReference type="EMBL" id="SMOD01000079">
    <property type="protein sequence ID" value="TDG02091.1"/>
    <property type="molecule type" value="Genomic_DNA"/>
</dbReference>
<dbReference type="OrthoDB" id="8913593at2"/>
<gene>
    <name evidence="1" type="ORF">E1N52_41620</name>
</gene>
<organism evidence="1 2">
    <name type="scientific">Paraburkholderia guartelaensis</name>
    <dbReference type="NCBI Taxonomy" id="2546446"/>
    <lineage>
        <taxon>Bacteria</taxon>
        <taxon>Pseudomonadati</taxon>
        <taxon>Pseudomonadota</taxon>
        <taxon>Betaproteobacteria</taxon>
        <taxon>Burkholderiales</taxon>
        <taxon>Burkholderiaceae</taxon>
        <taxon>Paraburkholderia</taxon>
    </lineage>
</organism>
<reference evidence="1 2" key="1">
    <citation type="submission" date="2019-03" db="EMBL/GenBank/DDBJ databases">
        <title>Paraburkholderia sp. isolated from native Mimosa gymnas in Guartela State Park, Brazil.</title>
        <authorList>
            <person name="Paulitsch F."/>
            <person name="Hungria M."/>
            <person name="Delamuta J.R.M."/>
            <person name="Ribeiro R.A."/>
            <person name="Dall'Agnol R."/>
            <person name="Silva J.S.B."/>
        </authorList>
    </citation>
    <scope>NUCLEOTIDE SEQUENCE [LARGE SCALE GENOMIC DNA]</scope>
    <source>
        <strain evidence="1 2">CNPSo 3008</strain>
    </source>
</reference>
<dbReference type="InterPro" id="IPR056931">
    <property type="entry name" value="D14-like"/>
</dbReference>
<protein>
    <recommendedName>
        <fullName evidence="3">Holliday junction resolvase</fullName>
    </recommendedName>
</protein>
<evidence type="ECO:0000313" key="2">
    <source>
        <dbReference type="Proteomes" id="UP000295606"/>
    </source>
</evidence>
<name>A0A4R5L3M0_9BURK</name>
<sequence>MGAMQRRKGSSGEREIAALVRDLTGWDVRRRVRQHEGDSDIEGVPGWCGEVKRHARATRSDVRDWWEQAAHQAAAAGLLPVLFYRLDRDEWRAVWPVSALLPVPDAQTWRGYGLTVEGSIHAWAAVARECAPVLEVAQ</sequence>
<dbReference type="RefSeq" id="WP_133190763.1">
    <property type="nucleotide sequence ID" value="NZ_SMOD01000079.1"/>
</dbReference>
<dbReference type="Pfam" id="PF24608">
    <property type="entry name" value="PDDEXK_15"/>
    <property type="match status" value="1"/>
</dbReference>
<dbReference type="AlphaFoldDB" id="A0A4R5L3M0"/>
<evidence type="ECO:0000313" key="1">
    <source>
        <dbReference type="EMBL" id="TDG02091.1"/>
    </source>
</evidence>
<comment type="caution">
    <text evidence="1">The sequence shown here is derived from an EMBL/GenBank/DDBJ whole genome shotgun (WGS) entry which is preliminary data.</text>
</comment>
<evidence type="ECO:0008006" key="3">
    <source>
        <dbReference type="Google" id="ProtNLM"/>
    </source>
</evidence>
<proteinExistence type="predicted"/>
<dbReference type="Proteomes" id="UP000295606">
    <property type="component" value="Unassembled WGS sequence"/>
</dbReference>
<accession>A0A4R5L3M0</accession>